<protein>
    <submittedName>
        <fullName evidence="1">Cation proton exchanger</fullName>
    </submittedName>
</protein>
<dbReference type="Proteomes" id="UP000187203">
    <property type="component" value="Unassembled WGS sequence"/>
</dbReference>
<evidence type="ECO:0000313" key="1">
    <source>
        <dbReference type="EMBL" id="OMO49510.1"/>
    </source>
</evidence>
<comment type="caution">
    <text evidence="1">The sequence shown here is derived from an EMBL/GenBank/DDBJ whole genome shotgun (WGS) entry which is preliminary data.</text>
</comment>
<accession>A0A1R3FUT7</accession>
<organism evidence="1 2">
    <name type="scientific">Corchorus olitorius</name>
    <dbReference type="NCBI Taxonomy" id="93759"/>
    <lineage>
        <taxon>Eukaryota</taxon>
        <taxon>Viridiplantae</taxon>
        <taxon>Streptophyta</taxon>
        <taxon>Embryophyta</taxon>
        <taxon>Tracheophyta</taxon>
        <taxon>Spermatophyta</taxon>
        <taxon>Magnoliopsida</taxon>
        <taxon>eudicotyledons</taxon>
        <taxon>Gunneridae</taxon>
        <taxon>Pentapetalae</taxon>
        <taxon>rosids</taxon>
        <taxon>malvids</taxon>
        <taxon>Malvales</taxon>
        <taxon>Malvaceae</taxon>
        <taxon>Grewioideae</taxon>
        <taxon>Apeibeae</taxon>
        <taxon>Corchorus</taxon>
    </lineage>
</organism>
<dbReference type="EMBL" id="AWUE01024861">
    <property type="protein sequence ID" value="OMO49510.1"/>
    <property type="molecule type" value="Genomic_DNA"/>
</dbReference>
<evidence type="ECO:0000313" key="2">
    <source>
        <dbReference type="Proteomes" id="UP000187203"/>
    </source>
</evidence>
<reference evidence="2" key="1">
    <citation type="submission" date="2013-09" db="EMBL/GenBank/DDBJ databases">
        <title>Corchorus olitorius genome sequencing.</title>
        <authorList>
            <person name="Alam M."/>
            <person name="Haque M.S."/>
            <person name="Islam M.S."/>
            <person name="Emdad E.M."/>
            <person name="Islam M.M."/>
            <person name="Ahmed B."/>
            <person name="Halim A."/>
            <person name="Hossen Q.M.M."/>
            <person name="Hossain M.Z."/>
            <person name="Ahmed R."/>
            <person name="Khan M.M."/>
            <person name="Islam R."/>
            <person name="Rashid M.M."/>
            <person name="Khan S.A."/>
            <person name="Rahman M.S."/>
            <person name="Alam M."/>
            <person name="Yahiya A.S."/>
            <person name="Khan M.S."/>
            <person name="Azam M.S."/>
            <person name="Haque T."/>
            <person name="Lashkar M.Z.H."/>
            <person name="Akhand A.I."/>
            <person name="Morshed G."/>
            <person name="Roy S."/>
            <person name="Uddin K.S."/>
            <person name="Rabeya T."/>
            <person name="Hossain A.S."/>
            <person name="Chowdhury A."/>
            <person name="Snigdha A.R."/>
            <person name="Mortoza M.S."/>
            <person name="Matin S.A."/>
            <person name="Hoque S.M.E."/>
            <person name="Islam M.K."/>
            <person name="Roy D.K."/>
            <person name="Haider R."/>
            <person name="Moosa M.M."/>
            <person name="Elias S.M."/>
            <person name="Hasan A.M."/>
            <person name="Jahan S."/>
            <person name="Shafiuddin M."/>
            <person name="Mahmood N."/>
            <person name="Shommy N.S."/>
        </authorList>
    </citation>
    <scope>NUCLEOTIDE SEQUENCE [LARGE SCALE GENOMIC DNA]</scope>
    <source>
        <strain evidence="2">cv. O-4</strain>
    </source>
</reference>
<dbReference type="AlphaFoldDB" id="A0A1R3FUT7"/>
<gene>
    <name evidence="1" type="ORF">COLO4_38513</name>
</gene>
<keyword evidence="2" id="KW-1185">Reference proteome</keyword>
<sequence length="68" mass="7747">MEPFRDRRTDVSANGFSSKHLSNVFLEMSDSEINSFVDNFIGLSQSMESYIKKSKPHCTKKESILTEA</sequence>
<proteinExistence type="predicted"/>
<name>A0A1R3FUT7_9ROSI</name>